<feature type="signal peptide" evidence="1">
    <location>
        <begin position="1"/>
        <end position="29"/>
    </location>
</feature>
<dbReference type="PANTHER" id="PTHR43239">
    <property type="entry name" value="UPF0734 PROTEIN DDB_G0273871/DDB_G0273177"/>
    <property type="match status" value="1"/>
</dbReference>
<accession>A0A243WCW7</accession>
<dbReference type="InterPro" id="IPR011008">
    <property type="entry name" value="Dimeric_a/b-barrel"/>
</dbReference>
<comment type="caution">
    <text evidence="2">The sequence shown here is derived from an EMBL/GenBank/DDBJ whole genome shotgun (WGS) entry which is preliminary data.</text>
</comment>
<evidence type="ECO:0000313" key="3">
    <source>
        <dbReference type="Proteomes" id="UP000194873"/>
    </source>
</evidence>
<dbReference type="Pfam" id="PF05336">
    <property type="entry name" value="rhaM"/>
    <property type="match status" value="1"/>
</dbReference>
<dbReference type="InterPro" id="IPR008000">
    <property type="entry name" value="Rham/fucose_mutarotase"/>
</dbReference>
<keyword evidence="3" id="KW-1185">Reference proteome</keyword>
<proteinExistence type="predicted"/>
<dbReference type="InterPro" id="IPR052996">
    <property type="entry name" value="Carb_Metab_Mutarotase"/>
</dbReference>
<organism evidence="2 3">
    <name type="scientific">Hymenobacter crusticola</name>
    <dbReference type="NCBI Taxonomy" id="1770526"/>
    <lineage>
        <taxon>Bacteria</taxon>
        <taxon>Pseudomonadati</taxon>
        <taxon>Bacteroidota</taxon>
        <taxon>Cytophagia</taxon>
        <taxon>Cytophagales</taxon>
        <taxon>Hymenobacteraceae</taxon>
        <taxon>Hymenobacter</taxon>
    </lineage>
</organism>
<dbReference type="Gene3D" id="3.30.70.100">
    <property type="match status" value="1"/>
</dbReference>
<evidence type="ECO:0000313" key="2">
    <source>
        <dbReference type="EMBL" id="OUJ73509.1"/>
    </source>
</evidence>
<dbReference type="OrthoDB" id="1430580at2"/>
<protein>
    <recommendedName>
        <fullName evidence="4">L-rhamnose mutarotase</fullName>
    </recommendedName>
</protein>
<name>A0A243WCW7_9BACT</name>
<dbReference type="Proteomes" id="UP000194873">
    <property type="component" value="Unassembled WGS sequence"/>
</dbReference>
<evidence type="ECO:0008006" key="4">
    <source>
        <dbReference type="Google" id="ProtNLM"/>
    </source>
</evidence>
<dbReference type="GO" id="GO:0016857">
    <property type="term" value="F:racemase and epimerase activity, acting on carbohydrates and derivatives"/>
    <property type="evidence" value="ECO:0007669"/>
    <property type="project" value="InterPro"/>
</dbReference>
<gene>
    <name evidence="2" type="ORF">BXP70_13985</name>
</gene>
<dbReference type="RefSeq" id="WP_086594705.1">
    <property type="nucleotide sequence ID" value="NZ_MTSE01000006.1"/>
</dbReference>
<feature type="chain" id="PRO_5012467474" description="L-rhamnose mutarotase" evidence="1">
    <location>
        <begin position="30"/>
        <end position="242"/>
    </location>
</feature>
<dbReference type="SUPFAM" id="SSF54909">
    <property type="entry name" value="Dimeric alpha+beta barrel"/>
    <property type="match status" value="1"/>
</dbReference>
<sequence>MSVSIVKRAGARLGLGLLLLGFRVAPAVAQPTGPAAVVEIIGTGTTPLPTDKLLQLCRKYQVPTVDVRRWQNHLVAYGPAEKIRQVHKQLGTTYGKATVKLYSAPFYKFDRQRCTDKAVSKQWDNVLLTANLVRDPAKQQEYLAYHATQFQKWPEVGQGFCNASFQQLLVFRNGRQLMLVISIPHGASLDELNPKTTRNNPRVDDWNALMKQYQEGLPGTMPGEVWVFLQPIAMKKQPALQD</sequence>
<evidence type="ECO:0000256" key="1">
    <source>
        <dbReference type="SAM" id="SignalP"/>
    </source>
</evidence>
<dbReference type="EMBL" id="MTSE01000006">
    <property type="protein sequence ID" value="OUJ73509.1"/>
    <property type="molecule type" value="Genomic_DNA"/>
</dbReference>
<dbReference type="AlphaFoldDB" id="A0A243WCW7"/>
<dbReference type="PANTHER" id="PTHR43239:SF1">
    <property type="entry name" value="UPF0734 PROTEIN DDB_G0273871_DDB_G0273177"/>
    <property type="match status" value="1"/>
</dbReference>
<reference evidence="2 3" key="1">
    <citation type="submission" date="2017-01" db="EMBL/GenBank/DDBJ databases">
        <title>A new Hymenobacter.</title>
        <authorList>
            <person name="Liang Y."/>
            <person name="Feng F."/>
        </authorList>
    </citation>
    <scope>NUCLEOTIDE SEQUENCE [LARGE SCALE GENOMIC DNA]</scope>
    <source>
        <strain evidence="2">MIMBbqt21</strain>
    </source>
</reference>
<keyword evidence="1" id="KW-0732">Signal</keyword>